<evidence type="ECO:0000256" key="3">
    <source>
        <dbReference type="RuleBase" id="RU367136"/>
    </source>
</evidence>
<dbReference type="OrthoDB" id="448893at2759"/>
<dbReference type="EMBL" id="KZ345009">
    <property type="protein sequence ID" value="PIO77150.1"/>
    <property type="molecule type" value="Genomic_DNA"/>
</dbReference>
<gene>
    <name evidence="5" type="ORF">TELCIR_00733</name>
</gene>
<evidence type="ECO:0000259" key="4">
    <source>
        <dbReference type="Pfam" id="PF00534"/>
    </source>
</evidence>
<comment type="similarity">
    <text evidence="3">Belongs to the glycosyltransferase group 1 family.</text>
</comment>
<name>A0A2G9V601_TELCI</name>
<dbReference type="SUPFAM" id="SSF53756">
    <property type="entry name" value="UDP-Glycosyltransferase/glycogen phosphorylase"/>
    <property type="match status" value="2"/>
</dbReference>
<evidence type="ECO:0000256" key="1">
    <source>
        <dbReference type="ARBA" id="ARBA00022676"/>
    </source>
</evidence>
<protein>
    <recommendedName>
        <fullName evidence="3">Alpha-1,3/1,6-mannosyltransferase ALG2</fullName>
        <ecNumber evidence="3">2.4.1.132</ecNumber>
        <ecNumber evidence="3">2.4.1.257</ecNumber>
    </recommendedName>
    <alternativeName>
        <fullName evidence="3">GDP-Man:Man(1)GlcNAc(2)-PP-Dol alpha-1,3-mannosyltransferase</fullName>
    </alternativeName>
</protein>
<evidence type="ECO:0000256" key="2">
    <source>
        <dbReference type="ARBA" id="ARBA00022679"/>
    </source>
</evidence>
<comment type="catalytic activity">
    <reaction evidence="3">
        <text>a beta-D-Man-(1-&gt;4)-beta-D-GlcNAc-(1-&gt;4)-alpha-D-GlcNAc-diphospho-di-trans,poly-cis-dolichol + GDP-alpha-D-mannose = an alpha-D-Man-(1-&gt;3)-beta-D-Man-(1-&gt;4)-beta-D-GlcNAc-(1-&gt;4)-alpha-D-GlcNAc-diphospho-di-trans,poly-cis-dolichol + GDP + H(+)</text>
        <dbReference type="Rhea" id="RHEA:29515"/>
        <dbReference type="Rhea" id="RHEA-COMP:19511"/>
        <dbReference type="Rhea" id="RHEA-COMP:19513"/>
        <dbReference type="ChEBI" id="CHEBI:15378"/>
        <dbReference type="ChEBI" id="CHEBI:57527"/>
        <dbReference type="ChEBI" id="CHEBI:58189"/>
        <dbReference type="ChEBI" id="CHEBI:58472"/>
        <dbReference type="ChEBI" id="CHEBI:132510"/>
        <dbReference type="EC" id="2.4.1.132"/>
    </reaction>
    <physiologicalReaction direction="left-to-right" evidence="3">
        <dbReference type="Rhea" id="RHEA:29516"/>
    </physiologicalReaction>
</comment>
<evidence type="ECO:0000313" key="5">
    <source>
        <dbReference type="EMBL" id="PIO77150.1"/>
    </source>
</evidence>
<reference evidence="5 6" key="1">
    <citation type="submission" date="2015-09" db="EMBL/GenBank/DDBJ databases">
        <title>Draft genome of the parasitic nematode Teladorsagia circumcincta isolate WARC Sus (inbred).</title>
        <authorList>
            <person name="Mitreva M."/>
        </authorList>
    </citation>
    <scope>NUCLEOTIDE SEQUENCE [LARGE SCALE GENOMIC DNA]</scope>
    <source>
        <strain evidence="5 6">S</strain>
    </source>
</reference>
<comment type="subcellular location">
    <subcellularLocation>
        <location evidence="3">Endoplasmic reticulum membrane</location>
        <topology evidence="3">Single-pass membrane protein</topology>
    </subcellularLocation>
</comment>
<dbReference type="GO" id="GO:0102704">
    <property type="term" value="F:GDP-Man:Man(2)GlcNAc(2)-PP-Dol alpha-1,6-mannosyltransferase activity"/>
    <property type="evidence" value="ECO:0007669"/>
    <property type="project" value="UniProtKB-UniRule"/>
</dbReference>
<dbReference type="EC" id="2.4.1.257" evidence="3"/>
<dbReference type="Gene3D" id="3.40.50.2000">
    <property type="entry name" value="Glycogen Phosphorylase B"/>
    <property type="match status" value="2"/>
</dbReference>
<comment type="pathway">
    <text evidence="3">Protein modification; protein glycosylation.</text>
</comment>
<dbReference type="Proteomes" id="UP000230423">
    <property type="component" value="Unassembled WGS sequence"/>
</dbReference>
<comment type="function">
    <text evidence="3">Mannosylates Man(2)GlcNAc(2)-dolichol diphosphate and Man(1)GlcNAc(2)-dolichol diphosphate to form Man(3)GlcNAc(2)-dolichol diphosphate.</text>
</comment>
<dbReference type="EC" id="2.4.1.132" evidence="3"/>
<dbReference type="AlphaFoldDB" id="A0A2G9V601"/>
<dbReference type="InterPro" id="IPR001296">
    <property type="entry name" value="Glyco_trans_1"/>
</dbReference>
<dbReference type="InterPro" id="IPR027054">
    <property type="entry name" value="ALG2"/>
</dbReference>
<dbReference type="PANTHER" id="PTHR45918">
    <property type="entry name" value="ALPHA-1,3/1,6-MANNOSYLTRANSFERASE ALG2"/>
    <property type="match status" value="1"/>
</dbReference>
<dbReference type="Pfam" id="PF00534">
    <property type="entry name" value="Glycos_transf_1"/>
    <property type="match status" value="2"/>
</dbReference>
<comment type="catalytic activity">
    <reaction evidence="3">
        <text>an alpha-D-Man-(1-&gt;3)-beta-D-Man-(1-&gt;4)-beta-D-GlcNAc-(1-&gt;4)-alpha-D-GlcNAc-diphospho-di-trans,poly-cis-dolichol + GDP-alpha-D-mannose = an alpha-D-Man-(1-&gt;3)-[alpha-D-Man-(1-&gt;6)]-beta-D-Man-(1-&gt;4)-beta-D-GlcNAc-(1-&gt;4)-alpha-D-GlcNAc-diphospho-di-trans,poly-cis-dolichol + GDP + H(+)</text>
        <dbReference type="Rhea" id="RHEA:29519"/>
        <dbReference type="Rhea" id="RHEA-COMP:19513"/>
        <dbReference type="Rhea" id="RHEA-COMP:19515"/>
        <dbReference type="ChEBI" id="CHEBI:15378"/>
        <dbReference type="ChEBI" id="CHEBI:57527"/>
        <dbReference type="ChEBI" id="CHEBI:58189"/>
        <dbReference type="ChEBI" id="CHEBI:132510"/>
        <dbReference type="ChEBI" id="CHEBI:132511"/>
        <dbReference type="EC" id="2.4.1.257"/>
    </reaction>
    <physiologicalReaction direction="left-to-right" evidence="3">
        <dbReference type="Rhea" id="RHEA:29520"/>
    </physiologicalReaction>
</comment>
<accession>A0A2G9V601</accession>
<keyword evidence="2 3" id="KW-0808">Transferase</keyword>
<dbReference type="GO" id="GO:0004378">
    <property type="term" value="F:GDP-Man:Man(1)GlcNAc(2)-PP-Dol alpha-1,3-mannosyltransferase activity"/>
    <property type="evidence" value="ECO:0007669"/>
    <property type="project" value="UniProtKB-UniRule"/>
</dbReference>
<feature type="domain" description="Glycosyl transferase family 1" evidence="4">
    <location>
        <begin position="245"/>
        <end position="349"/>
    </location>
</feature>
<proteinExistence type="inferred from homology"/>
<dbReference type="GO" id="GO:0005789">
    <property type="term" value="C:endoplasmic reticulum membrane"/>
    <property type="evidence" value="ECO:0007669"/>
    <property type="project" value="UniProtKB-SubCell"/>
</dbReference>
<dbReference type="UniPathway" id="UPA00378"/>
<keyword evidence="6" id="KW-1185">Reference proteome</keyword>
<dbReference type="PANTHER" id="PTHR45918:SF1">
    <property type="entry name" value="ALPHA-1,3_1,6-MANNOSYLTRANSFERASE ALG2"/>
    <property type="match status" value="1"/>
</dbReference>
<feature type="domain" description="Glycosyl transferase family 1" evidence="4">
    <location>
        <begin position="77"/>
        <end position="230"/>
    </location>
</feature>
<keyword evidence="1 3" id="KW-0328">Glycosyltransferase</keyword>
<sequence>MRVTFLHPDLGIGGAERLVVDAAVALQNKGHQVKIVTSQFDPNHAFKETQELVLYPTLNTEFFDGTGDCDISEIPPTAEHVFTSLNRFEVKKNVKLAIEAFAALQPMLSEEEFSRCHLVVAGGYDRLNVENITHFKELVECVSEMADEEKISLLRCSRAVLYTPHNEHFGIVPIEAMYVGTPVVAVNSGGPTESVVHGQTGFLAEQTAEDFAKYMFTLIRDEPLRNKMSEMYAPCICIAVKIQAALKYNIGLSSGLSEFCADEEKISLLRCSRAVLYTPHNEHFGIVPVEAMYVGTPVIAVNSGGPTESVVHGKTGFLAEQTAEEFAKYMFTLIRDEPLRNRMSEMGPKRVREFFSFDAFSNRLDRIVKGESIQN</sequence>
<evidence type="ECO:0000313" key="6">
    <source>
        <dbReference type="Proteomes" id="UP000230423"/>
    </source>
</evidence>
<organism evidence="5 6">
    <name type="scientific">Teladorsagia circumcincta</name>
    <name type="common">Brown stomach worm</name>
    <name type="synonym">Ostertagia circumcincta</name>
    <dbReference type="NCBI Taxonomy" id="45464"/>
    <lineage>
        <taxon>Eukaryota</taxon>
        <taxon>Metazoa</taxon>
        <taxon>Ecdysozoa</taxon>
        <taxon>Nematoda</taxon>
        <taxon>Chromadorea</taxon>
        <taxon>Rhabditida</taxon>
        <taxon>Rhabditina</taxon>
        <taxon>Rhabditomorpha</taxon>
        <taxon>Strongyloidea</taxon>
        <taxon>Trichostrongylidae</taxon>
        <taxon>Teladorsagia</taxon>
    </lineage>
</organism>